<dbReference type="RefSeq" id="WP_265144980.1">
    <property type="nucleotide sequence ID" value="NZ_JAPCHZ010000006.1"/>
</dbReference>
<dbReference type="EMBL" id="JAPCHZ010000006">
    <property type="protein sequence ID" value="MCW4452905.1"/>
    <property type="molecule type" value="Genomic_DNA"/>
</dbReference>
<accession>A0ABT3JQ44</accession>
<sequence length="82" mass="8594">MDPADKRVKLKLANGTWQNLSGAAQVTNSILCAPSTIQENATAQLIIGSTSITPAQVPGILVLSDPNKVIILPKVPSPHLNI</sequence>
<keyword evidence="2" id="KW-1185">Reference proteome</keyword>
<protein>
    <submittedName>
        <fullName evidence="1">Uncharacterized protein</fullName>
    </submittedName>
</protein>
<name>A0ABT3JQ44_9FLAO</name>
<gene>
    <name evidence="1" type="ORF">OK344_11890</name>
</gene>
<organism evidence="1 2">
    <name type="scientific">Kaistella yananensis</name>
    <dbReference type="NCBI Taxonomy" id="2989820"/>
    <lineage>
        <taxon>Bacteria</taxon>
        <taxon>Pseudomonadati</taxon>
        <taxon>Bacteroidota</taxon>
        <taxon>Flavobacteriia</taxon>
        <taxon>Flavobacteriales</taxon>
        <taxon>Weeksellaceae</taxon>
        <taxon>Chryseobacterium group</taxon>
        <taxon>Kaistella</taxon>
    </lineage>
</organism>
<evidence type="ECO:0000313" key="2">
    <source>
        <dbReference type="Proteomes" id="UP001209107"/>
    </source>
</evidence>
<reference evidence="1 2" key="1">
    <citation type="submission" date="2022-10" db="EMBL/GenBank/DDBJ databases">
        <title>Kaistella sp. BT-6-1-3.</title>
        <authorList>
            <person name="Ai J."/>
            <person name="Deng Z."/>
        </authorList>
    </citation>
    <scope>NUCLEOTIDE SEQUENCE [LARGE SCALE GENOMIC DNA]</scope>
    <source>
        <strain evidence="1 2">BT6-1-3</strain>
    </source>
</reference>
<evidence type="ECO:0000313" key="1">
    <source>
        <dbReference type="EMBL" id="MCW4452905.1"/>
    </source>
</evidence>
<dbReference type="Proteomes" id="UP001209107">
    <property type="component" value="Unassembled WGS sequence"/>
</dbReference>
<comment type="caution">
    <text evidence="1">The sequence shown here is derived from an EMBL/GenBank/DDBJ whole genome shotgun (WGS) entry which is preliminary data.</text>
</comment>
<proteinExistence type="predicted"/>